<dbReference type="SUPFAM" id="SSF54575">
    <property type="entry name" value="Ribosomal protein L31e"/>
    <property type="match status" value="1"/>
</dbReference>
<organism evidence="7 8">
    <name type="scientific">Nitrosotalea devaniterrae</name>
    <dbReference type="NCBI Taxonomy" id="1078905"/>
    <lineage>
        <taxon>Archaea</taxon>
        <taxon>Nitrososphaerota</taxon>
        <taxon>Nitrososphaeria</taxon>
        <taxon>Nitrosotaleales</taxon>
        <taxon>Nitrosotaleaceae</taxon>
        <taxon>Nitrosotalea</taxon>
    </lineage>
</organism>
<gene>
    <name evidence="5" type="primary">rpl31e</name>
    <name evidence="7" type="ORF">NDEV_1611</name>
</gene>
<feature type="region of interest" description="Disordered" evidence="6">
    <location>
        <begin position="74"/>
        <end position="170"/>
    </location>
</feature>
<dbReference type="SMART" id="SM01380">
    <property type="entry name" value="Ribosomal_L31e"/>
    <property type="match status" value="1"/>
</dbReference>
<dbReference type="Proteomes" id="UP000196239">
    <property type="component" value="Chromosome 1"/>
</dbReference>
<dbReference type="EMBL" id="LN890280">
    <property type="protein sequence ID" value="CUR52373.1"/>
    <property type="molecule type" value="Genomic_DNA"/>
</dbReference>
<evidence type="ECO:0000256" key="5">
    <source>
        <dbReference type="HAMAP-Rule" id="MF_00410"/>
    </source>
</evidence>
<dbReference type="CDD" id="cd00463">
    <property type="entry name" value="Ribosomal_L31e"/>
    <property type="match status" value="1"/>
</dbReference>
<dbReference type="InterPro" id="IPR000054">
    <property type="entry name" value="Ribosomal_eL31"/>
</dbReference>
<evidence type="ECO:0000256" key="3">
    <source>
        <dbReference type="ARBA" id="ARBA00023274"/>
    </source>
</evidence>
<evidence type="ECO:0000256" key="4">
    <source>
        <dbReference type="ARBA" id="ARBA00035230"/>
    </source>
</evidence>
<dbReference type="GO" id="GO:0022625">
    <property type="term" value="C:cytosolic large ribosomal subunit"/>
    <property type="evidence" value="ECO:0007669"/>
    <property type="project" value="TreeGrafter"/>
</dbReference>
<keyword evidence="3 5" id="KW-0687">Ribonucleoprotein</keyword>
<sequence>MSTESIERIYTINLGKVLLSPNNQRAKRAINMIREFATKHMKSENVKIEEEISHLVWARGIRHPPRKIRVKITKDDGNVIVSKYQEEKVADETTKKSDKKSDSKKKGDKKSADKPKKEEKKVEDKKTEETPKPAEKKTEEKPKEEVKAEEKPKKAEKKTESKPEKKPKKE</sequence>
<evidence type="ECO:0000313" key="7">
    <source>
        <dbReference type="EMBL" id="CUR52373.1"/>
    </source>
</evidence>
<name>A0A128A4T3_9ARCH</name>
<dbReference type="AlphaFoldDB" id="A0A128A4T3"/>
<accession>A0A128A4T3</accession>
<evidence type="ECO:0000256" key="6">
    <source>
        <dbReference type="SAM" id="MobiDB-lite"/>
    </source>
</evidence>
<keyword evidence="2 5" id="KW-0689">Ribosomal protein</keyword>
<dbReference type="GO" id="GO:0002181">
    <property type="term" value="P:cytoplasmic translation"/>
    <property type="evidence" value="ECO:0007669"/>
    <property type="project" value="TreeGrafter"/>
</dbReference>
<dbReference type="HAMAP" id="MF_00410">
    <property type="entry name" value="Ribosomal_eL31"/>
    <property type="match status" value="1"/>
</dbReference>
<dbReference type="GO" id="GO:0003735">
    <property type="term" value="F:structural constituent of ribosome"/>
    <property type="evidence" value="ECO:0007669"/>
    <property type="project" value="InterPro"/>
</dbReference>
<proteinExistence type="inferred from homology"/>
<evidence type="ECO:0000256" key="2">
    <source>
        <dbReference type="ARBA" id="ARBA00022980"/>
    </source>
</evidence>
<keyword evidence="8" id="KW-1185">Reference proteome</keyword>
<comment type="similarity">
    <text evidence="1 5">Belongs to the eukaryotic ribosomal protein eL31 family.</text>
</comment>
<dbReference type="Pfam" id="PF01198">
    <property type="entry name" value="Ribosomal_L31e"/>
    <property type="match status" value="1"/>
</dbReference>
<dbReference type="PANTHER" id="PTHR10956:SF0">
    <property type="entry name" value="60S RIBOSOMAL PROTEIN L31"/>
    <property type="match status" value="1"/>
</dbReference>
<dbReference type="InterPro" id="IPR023621">
    <property type="entry name" value="Ribosomal_eL31_dom_sf"/>
</dbReference>
<dbReference type="PANTHER" id="PTHR10956">
    <property type="entry name" value="60S RIBOSOMAL PROTEIN L31"/>
    <property type="match status" value="1"/>
</dbReference>
<dbReference type="NCBIfam" id="NF002258">
    <property type="entry name" value="PRK01192.1-1"/>
    <property type="match status" value="1"/>
</dbReference>
<dbReference type="KEGG" id="ndv:NDEV_1611"/>
<feature type="compositionally biased region" description="Basic and acidic residues" evidence="6">
    <location>
        <begin position="84"/>
        <end position="164"/>
    </location>
</feature>
<dbReference type="Gene3D" id="3.10.440.10">
    <property type="match status" value="1"/>
</dbReference>
<reference evidence="8" key="1">
    <citation type="submission" date="2015-10" db="EMBL/GenBank/DDBJ databases">
        <authorList>
            <person name="Lehtovirta-Morley L.E."/>
            <person name="Vieille C."/>
        </authorList>
    </citation>
    <scope>NUCLEOTIDE SEQUENCE [LARGE SCALE GENOMIC DNA]</scope>
</reference>
<evidence type="ECO:0000313" key="8">
    <source>
        <dbReference type="Proteomes" id="UP000196239"/>
    </source>
</evidence>
<protein>
    <recommendedName>
        <fullName evidence="4 5">Large ribosomal subunit protein eL31</fullName>
    </recommendedName>
</protein>
<evidence type="ECO:0000256" key="1">
    <source>
        <dbReference type="ARBA" id="ARBA00010808"/>
    </source>
</evidence>